<dbReference type="EMBL" id="CP119108">
    <property type="protein sequence ID" value="WEG09990.1"/>
    <property type="molecule type" value="Genomic_DNA"/>
</dbReference>
<accession>A0ABY8C466</accession>
<dbReference type="NCBIfam" id="TIGR00778">
    <property type="entry name" value="ahpD_dom"/>
    <property type="match status" value="1"/>
</dbReference>
<dbReference type="PANTHER" id="PTHR34846:SF10">
    <property type="entry name" value="CYTOPLASMIC PROTEIN"/>
    <property type="match status" value="1"/>
</dbReference>
<dbReference type="SUPFAM" id="SSF69118">
    <property type="entry name" value="AhpD-like"/>
    <property type="match status" value="1"/>
</dbReference>
<gene>
    <name evidence="2" type="ORF">PU630_05385</name>
</gene>
<dbReference type="InterPro" id="IPR004675">
    <property type="entry name" value="AhpD_core"/>
</dbReference>
<organism evidence="2 3">
    <name type="scientific">Microbacterium horticulturae</name>
    <dbReference type="NCBI Taxonomy" id="3028316"/>
    <lineage>
        <taxon>Bacteria</taxon>
        <taxon>Bacillati</taxon>
        <taxon>Actinomycetota</taxon>
        <taxon>Actinomycetes</taxon>
        <taxon>Micrococcales</taxon>
        <taxon>Microbacteriaceae</taxon>
        <taxon>Microbacterium</taxon>
    </lineage>
</organism>
<feature type="domain" description="Carboxymuconolactone decarboxylase-like" evidence="1">
    <location>
        <begin position="12"/>
        <end position="95"/>
    </location>
</feature>
<protein>
    <submittedName>
        <fullName evidence="2">Carboxymuconolactone decarboxylase family protein</fullName>
    </submittedName>
</protein>
<evidence type="ECO:0000313" key="2">
    <source>
        <dbReference type="EMBL" id="WEG09990.1"/>
    </source>
</evidence>
<dbReference type="PANTHER" id="PTHR34846">
    <property type="entry name" value="4-CARBOXYMUCONOLACTONE DECARBOXYLASE FAMILY PROTEIN (AFU_ORTHOLOGUE AFUA_6G11590)"/>
    <property type="match status" value="1"/>
</dbReference>
<name>A0ABY8C466_9MICO</name>
<dbReference type="RefSeq" id="WP_275279344.1">
    <property type="nucleotide sequence ID" value="NZ_CP119108.1"/>
</dbReference>
<evidence type="ECO:0000259" key="1">
    <source>
        <dbReference type="Pfam" id="PF02627"/>
    </source>
</evidence>
<proteinExistence type="predicted"/>
<dbReference type="Pfam" id="PF02627">
    <property type="entry name" value="CMD"/>
    <property type="match status" value="1"/>
</dbReference>
<sequence>MSERMSIQNVDPDAYRAVLALEKYVNGGTVDESVLLLVKIRASQINRCAWCLDMHLTEARDAGMDQRKLDVLAGWNEAGSLFDDRERAVLAFAEEVTLVSEHGVSDDTWAGVRAHFDEKQTVTLLMAACAINVWNRMNVTAQTVLPPK</sequence>
<dbReference type="Gene3D" id="1.20.1290.10">
    <property type="entry name" value="AhpD-like"/>
    <property type="match status" value="1"/>
</dbReference>
<dbReference type="InterPro" id="IPR003779">
    <property type="entry name" value="CMD-like"/>
</dbReference>
<dbReference type="InterPro" id="IPR029032">
    <property type="entry name" value="AhpD-like"/>
</dbReference>
<reference evidence="2 3" key="1">
    <citation type="submission" date="2023-03" db="EMBL/GenBank/DDBJ databases">
        <title>Genome sequence of Microbacterium sp. KACC 23027.</title>
        <authorList>
            <person name="Kim S."/>
            <person name="Heo J."/>
            <person name="Kwon S.-W."/>
        </authorList>
    </citation>
    <scope>NUCLEOTIDE SEQUENCE [LARGE SCALE GENOMIC DNA]</scope>
    <source>
        <strain evidence="2 3">KACC 23027</strain>
    </source>
</reference>
<evidence type="ECO:0000313" key="3">
    <source>
        <dbReference type="Proteomes" id="UP001214553"/>
    </source>
</evidence>
<dbReference type="Proteomes" id="UP001214553">
    <property type="component" value="Chromosome"/>
</dbReference>
<keyword evidence="3" id="KW-1185">Reference proteome</keyword>